<keyword evidence="2" id="KW-0677">Repeat</keyword>
<dbReference type="Gene3D" id="3.40.50.300">
    <property type="entry name" value="P-loop containing nucleotide triphosphate hydrolases"/>
    <property type="match status" value="2"/>
</dbReference>
<evidence type="ECO:0000256" key="2">
    <source>
        <dbReference type="ARBA" id="ARBA00022737"/>
    </source>
</evidence>
<gene>
    <name evidence="5" type="ORF">ATJ78_0034</name>
</gene>
<evidence type="ECO:0000313" key="5">
    <source>
        <dbReference type="EMBL" id="PFG29138.1"/>
    </source>
</evidence>
<sequence length="425" mass="44567">MTQFQAVLGGIPEALEGHRIAPGGAPSPHQSVAENVMLGIEPTRLGFIRRRELESRAAEHLAAVGWTDDVRSPLSDYSVVDCRRVQLARAVAVARLRGEPAVLIDDTGEELSESETVRWQHAVSLAAERIPIVIALTTLDELNRGVESVLVNHEGRVSGPFDPTDAVAIASALGIAAAQPAAPARVPGDVLLEVRQLHVMHPVQRDRVMFDDVSFTARAGAVIGISGAHAHELLASLSGRGYGEITAGGVFASGADISGLTRDACAERGVVFTTEHPLTYEVGFVGGVPSRVSAERLRTLARTGMIDAAREYRPVTTASLLQAVGVGRPPSRDQFDGMLDALVTGPARIVLIAEPLLGLGPDERAERITMIDRLASAGKAVVVSGDAVDVAAIADEALLVVHGRIRAALTGSDVTSAGIAQGLLL</sequence>
<evidence type="ECO:0000256" key="1">
    <source>
        <dbReference type="ARBA" id="ARBA00022448"/>
    </source>
</evidence>
<dbReference type="SUPFAM" id="SSF52540">
    <property type="entry name" value="P-loop containing nucleoside triphosphate hydrolases"/>
    <property type="match status" value="2"/>
</dbReference>
<comment type="caution">
    <text evidence="5">The sequence shown here is derived from an EMBL/GenBank/DDBJ whole genome shotgun (WGS) entry which is preliminary data.</text>
</comment>
<keyword evidence="4" id="KW-0067">ATP-binding</keyword>
<evidence type="ECO:0000313" key="6">
    <source>
        <dbReference type="Proteomes" id="UP000221369"/>
    </source>
</evidence>
<evidence type="ECO:0000256" key="3">
    <source>
        <dbReference type="ARBA" id="ARBA00022741"/>
    </source>
</evidence>
<dbReference type="InterPro" id="IPR027417">
    <property type="entry name" value="P-loop_NTPase"/>
</dbReference>
<reference evidence="5 6" key="1">
    <citation type="submission" date="2017-10" db="EMBL/GenBank/DDBJ databases">
        <title>Sequencing the genomes of 1000 actinobacteria strains.</title>
        <authorList>
            <person name="Klenk H.-P."/>
        </authorList>
    </citation>
    <scope>NUCLEOTIDE SEQUENCE [LARGE SCALE GENOMIC DNA]</scope>
    <source>
        <strain evidence="5 6">DSM 21798</strain>
    </source>
</reference>
<dbReference type="InterPro" id="IPR050107">
    <property type="entry name" value="ABC_carbohydrate_import_ATPase"/>
</dbReference>
<dbReference type="PANTHER" id="PTHR43790:SF9">
    <property type="entry name" value="GALACTOFURANOSE TRANSPORTER ATP-BINDING PROTEIN YTFR"/>
    <property type="match status" value="1"/>
</dbReference>
<dbReference type="GO" id="GO:0005524">
    <property type="term" value="F:ATP binding"/>
    <property type="evidence" value="ECO:0007669"/>
    <property type="project" value="UniProtKB-KW"/>
</dbReference>
<protein>
    <submittedName>
        <fullName evidence="5">ABC-type sugar transport system ATPase subunit</fullName>
    </submittedName>
</protein>
<dbReference type="RefSeq" id="WP_098405767.1">
    <property type="nucleotide sequence ID" value="NZ_PDJE01000001.1"/>
</dbReference>
<dbReference type="PANTHER" id="PTHR43790">
    <property type="entry name" value="CARBOHYDRATE TRANSPORT ATP-BINDING PROTEIN MG119-RELATED"/>
    <property type="match status" value="1"/>
</dbReference>
<keyword evidence="6" id="KW-1185">Reference proteome</keyword>
<dbReference type="AlphaFoldDB" id="A0A2A9DR18"/>
<accession>A0A2A9DR18</accession>
<evidence type="ECO:0000256" key="4">
    <source>
        <dbReference type="ARBA" id="ARBA00022840"/>
    </source>
</evidence>
<keyword evidence="1" id="KW-0813">Transport</keyword>
<organism evidence="5 6">
    <name type="scientific">Paramicrobacterium agarici</name>
    <dbReference type="NCBI Taxonomy" id="630514"/>
    <lineage>
        <taxon>Bacteria</taxon>
        <taxon>Bacillati</taxon>
        <taxon>Actinomycetota</taxon>
        <taxon>Actinomycetes</taxon>
        <taxon>Micrococcales</taxon>
        <taxon>Microbacteriaceae</taxon>
        <taxon>Paramicrobacterium</taxon>
    </lineage>
</organism>
<dbReference type="Proteomes" id="UP000221369">
    <property type="component" value="Unassembled WGS sequence"/>
</dbReference>
<keyword evidence="5" id="KW-0762">Sugar transport</keyword>
<keyword evidence="3" id="KW-0547">Nucleotide-binding</keyword>
<dbReference type="EMBL" id="PDJE01000001">
    <property type="protein sequence ID" value="PFG29138.1"/>
    <property type="molecule type" value="Genomic_DNA"/>
</dbReference>
<name>A0A2A9DR18_9MICO</name>
<proteinExistence type="predicted"/>